<dbReference type="AlphaFoldDB" id="A0AB34H333"/>
<reference evidence="3 4" key="1">
    <citation type="submission" date="2022-11" db="EMBL/GenBank/DDBJ databases">
        <title>Whole genome sequence of Eschrichtius robustus ER-17-0199.</title>
        <authorList>
            <person name="Bruniche-Olsen A."/>
            <person name="Black A.N."/>
            <person name="Fields C.J."/>
            <person name="Walden K."/>
            <person name="Dewoody J.A."/>
        </authorList>
    </citation>
    <scope>NUCLEOTIDE SEQUENCE [LARGE SCALE GENOMIC DNA]</scope>
    <source>
        <strain evidence="3">ER-17-0199</strain>
        <tissue evidence="3">Blubber</tissue>
    </source>
</reference>
<name>A0AB34H333_ESCRO</name>
<dbReference type="Proteomes" id="UP001159641">
    <property type="component" value="Unassembled WGS sequence"/>
</dbReference>
<evidence type="ECO:0000313" key="3">
    <source>
        <dbReference type="EMBL" id="KAJ8786693.1"/>
    </source>
</evidence>
<keyword evidence="4" id="KW-1185">Reference proteome</keyword>
<feature type="transmembrane region" description="Helical" evidence="2">
    <location>
        <begin position="85"/>
        <end position="106"/>
    </location>
</feature>
<evidence type="ECO:0000313" key="4">
    <source>
        <dbReference type="Proteomes" id="UP001159641"/>
    </source>
</evidence>
<organism evidence="3 4">
    <name type="scientific">Eschrichtius robustus</name>
    <name type="common">California gray whale</name>
    <name type="synonym">Eschrichtius gibbosus</name>
    <dbReference type="NCBI Taxonomy" id="9764"/>
    <lineage>
        <taxon>Eukaryota</taxon>
        <taxon>Metazoa</taxon>
        <taxon>Chordata</taxon>
        <taxon>Craniata</taxon>
        <taxon>Vertebrata</taxon>
        <taxon>Euteleostomi</taxon>
        <taxon>Mammalia</taxon>
        <taxon>Eutheria</taxon>
        <taxon>Laurasiatheria</taxon>
        <taxon>Artiodactyla</taxon>
        <taxon>Whippomorpha</taxon>
        <taxon>Cetacea</taxon>
        <taxon>Mysticeti</taxon>
        <taxon>Eschrichtiidae</taxon>
        <taxon>Eschrichtius</taxon>
    </lineage>
</organism>
<protein>
    <submittedName>
        <fullName evidence="3">Uncharacterized protein</fullName>
    </submittedName>
</protein>
<comment type="caution">
    <text evidence="3">The sequence shown here is derived from an EMBL/GenBank/DDBJ whole genome shotgun (WGS) entry which is preliminary data.</text>
</comment>
<proteinExistence type="predicted"/>
<feature type="compositionally biased region" description="Basic and acidic residues" evidence="1">
    <location>
        <begin position="129"/>
        <end position="138"/>
    </location>
</feature>
<evidence type="ECO:0000256" key="1">
    <source>
        <dbReference type="SAM" id="MobiDB-lite"/>
    </source>
</evidence>
<sequence length="151" mass="16873">MSSGNSLAAWAPHCHRQRALTITGEQVFEEPERAVGGSMDTEVTQSPGHREHLGVAALLDELQSFMASVWIQKGVKNWDPKGHRVIAVIIIILLILILILIIITYAKCDSFEEGKLRHHLRDIAKRVSPYTREDSVEDRGEDDDSLAIKPP</sequence>
<feature type="region of interest" description="Disordered" evidence="1">
    <location>
        <begin position="129"/>
        <end position="151"/>
    </location>
</feature>
<accession>A0AB34H333</accession>
<gene>
    <name evidence="3" type="ORF">J1605_006182</name>
</gene>
<keyword evidence="2" id="KW-0812">Transmembrane</keyword>
<evidence type="ECO:0000256" key="2">
    <source>
        <dbReference type="SAM" id="Phobius"/>
    </source>
</evidence>
<keyword evidence="2" id="KW-0472">Membrane</keyword>
<dbReference type="EMBL" id="JAIQCJ010001983">
    <property type="protein sequence ID" value="KAJ8786693.1"/>
    <property type="molecule type" value="Genomic_DNA"/>
</dbReference>
<keyword evidence="2" id="KW-1133">Transmembrane helix</keyword>